<keyword evidence="1" id="KW-0812">Transmembrane</keyword>
<dbReference type="PANTHER" id="PTHR14911:SF1">
    <property type="entry name" value="THUMP DOMAIN-CONTAINING PROTEIN 2"/>
    <property type="match status" value="1"/>
</dbReference>
<gene>
    <name evidence="2" type="ORF">AB6A40_005715</name>
</gene>
<dbReference type="CDD" id="cd11715">
    <property type="entry name" value="THUMP_AdoMetMT"/>
    <property type="match status" value="1"/>
</dbReference>
<evidence type="ECO:0000256" key="1">
    <source>
        <dbReference type="SAM" id="Phobius"/>
    </source>
</evidence>
<dbReference type="Proteomes" id="UP001608902">
    <property type="component" value="Unassembled WGS sequence"/>
</dbReference>
<dbReference type="PANTHER" id="PTHR14911">
    <property type="entry name" value="THUMP DOMAIN-CONTAINING"/>
    <property type="match status" value="1"/>
</dbReference>
<dbReference type="AlphaFoldDB" id="A0ABD6EID0"/>
<evidence type="ECO:0000313" key="2">
    <source>
        <dbReference type="EMBL" id="MFH4979006.1"/>
    </source>
</evidence>
<sequence length="255" mass="29210">MEKEFCVTTGRGMQSFVVEELKKLNIMKCNTVEGKIFFSTLLSKEYLHLKCAERIFAVAYFQMIQNEYINLKGLLDLLHSTVCNELLEKAVKIVIENGDEEGTRKFDGGFRVSIRCAGKWRRKINVHRLAADLARRICGRYGWQVNLRHPSFDICIHINENQIFIGIPLSRFPLSRRPYMLDNSLRSTVCNAMLSLANFAGSDIVLDLTCGSSSILIECVHILRNNVWIFSWTNSILIFFYSSLYLICCCAGLNK</sequence>
<proteinExistence type="predicted"/>
<accession>A0ABD6EID0</accession>
<keyword evidence="3" id="KW-1185">Reference proteome</keyword>
<dbReference type="Gene3D" id="3.40.50.150">
    <property type="entry name" value="Vaccinia Virus protein VP39"/>
    <property type="match status" value="1"/>
</dbReference>
<dbReference type="SUPFAM" id="SSF143437">
    <property type="entry name" value="THUMP domain-like"/>
    <property type="match status" value="1"/>
</dbReference>
<dbReference type="Gene3D" id="3.30.2130.30">
    <property type="match status" value="1"/>
</dbReference>
<evidence type="ECO:0000313" key="3">
    <source>
        <dbReference type="Proteomes" id="UP001608902"/>
    </source>
</evidence>
<feature type="transmembrane region" description="Helical" evidence="1">
    <location>
        <begin position="227"/>
        <end position="253"/>
    </location>
</feature>
<dbReference type="EMBL" id="JBGFUD010003746">
    <property type="protein sequence ID" value="MFH4979006.1"/>
    <property type="molecule type" value="Genomic_DNA"/>
</dbReference>
<dbReference type="InterPro" id="IPR029063">
    <property type="entry name" value="SAM-dependent_MTases_sf"/>
</dbReference>
<protein>
    <recommendedName>
        <fullName evidence="4">THUMP domain-containing protein</fullName>
    </recommendedName>
</protein>
<evidence type="ECO:0008006" key="4">
    <source>
        <dbReference type="Google" id="ProtNLM"/>
    </source>
</evidence>
<name>A0ABD6EID0_9BILA</name>
<comment type="caution">
    <text evidence="2">The sequence shown here is derived from an EMBL/GenBank/DDBJ whole genome shotgun (WGS) entry which is preliminary data.</text>
</comment>
<organism evidence="2 3">
    <name type="scientific">Gnathostoma spinigerum</name>
    <dbReference type="NCBI Taxonomy" id="75299"/>
    <lineage>
        <taxon>Eukaryota</taxon>
        <taxon>Metazoa</taxon>
        <taxon>Ecdysozoa</taxon>
        <taxon>Nematoda</taxon>
        <taxon>Chromadorea</taxon>
        <taxon>Rhabditida</taxon>
        <taxon>Spirurina</taxon>
        <taxon>Gnathostomatomorpha</taxon>
        <taxon>Gnathostomatoidea</taxon>
        <taxon>Gnathostomatidae</taxon>
        <taxon>Gnathostoma</taxon>
    </lineage>
</organism>
<reference evidence="2 3" key="1">
    <citation type="submission" date="2024-08" db="EMBL/GenBank/DDBJ databases">
        <title>Gnathostoma spinigerum genome.</title>
        <authorList>
            <person name="Gonzalez-Bertolin B."/>
            <person name="Monzon S."/>
            <person name="Zaballos A."/>
            <person name="Jimenez P."/>
            <person name="Dekumyoy P."/>
            <person name="Varona S."/>
            <person name="Cuesta I."/>
            <person name="Sumanam S."/>
            <person name="Adisakwattana P."/>
            <person name="Gasser R.B."/>
            <person name="Hernandez-Gonzalez A."/>
            <person name="Young N.D."/>
            <person name="Perteguer M.J."/>
        </authorList>
    </citation>
    <scope>NUCLEOTIDE SEQUENCE [LARGE SCALE GENOMIC DNA]</scope>
    <source>
        <strain evidence="2">AL3</strain>
        <tissue evidence="2">Liver</tissue>
    </source>
</reference>
<keyword evidence="1" id="KW-1133">Transmembrane helix</keyword>
<keyword evidence="1" id="KW-0472">Membrane</keyword>